<dbReference type="Proteomes" id="UP000487268">
    <property type="component" value="Unassembled WGS sequence"/>
</dbReference>
<dbReference type="SUPFAM" id="SSF55347">
    <property type="entry name" value="Glyceraldehyde-3-phosphate dehydrogenase-like, C-terminal domain"/>
    <property type="match status" value="1"/>
</dbReference>
<proteinExistence type="predicted"/>
<keyword evidence="4" id="KW-1185">Reference proteome</keyword>
<dbReference type="InterPro" id="IPR027417">
    <property type="entry name" value="P-loop_NTPase"/>
</dbReference>
<dbReference type="Pfam" id="PF22725">
    <property type="entry name" value="GFO_IDH_MocA_C3"/>
    <property type="match status" value="1"/>
</dbReference>
<dbReference type="Gene3D" id="3.40.50.300">
    <property type="entry name" value="P-loop containing nucleotide triphosphate hydrolases"/>
    <property type="match status" value="1"/>
</dbReference>
<evidence type="ECO:0000256" key="1">
    <source>
        <dbReference type="SAM" id="MobiDB-lite"/>
    </source>
</evidence>
<dbReference type="EMBL" id="WEGH01000002">
    <property type="protein sequence ID" value="MQY05024.1"/>
    <property type="molecule type" value="Genomic_DNA"/>
</dbReference>
<reference evidence="3 4" key="1">
    <citation type="submission" date="2019-10" db="EMBL/GenBank/DDBJ databases">
        <title>Actinomadura rubteroloni sp. nov. and Actinomadura macrotermitis sp. nov., isolated from the gut of fungus growing-termite Macrotermes natalensis.</title>
        <authorList>
            <person name="Benndorf R."/>
            <person name="Martin K."/>
            <person name="Kuefner M."/>
            <person name="De Beer W."/>
            <person name="Kaster A.-K."/>
            <person name="Vollmers J."/>
            <person name="Poulsen M."/>
            <person name="Beemelmanns C."/>
        </authorList>
    </citation>
    <scope>NUCLEOTIDE SEQUENCE [LARGE SCALE GENOMIC DNA]</scope>
    <source>
        <strain evidence="3 4">RB68</strain>
    </source>
</reference>
<evidence type="ECO:0000313" key="3">
    <source>
        <dbReference type="EMBL" id="MQY05024.1"/>
    </source>
</evidence>
<protein>
    <recommendedName>
        <fullName evidence="2">GFO/IDH/MocA-like oxidoreductase domain-containing protein</fullName>
    </recommendedName>
</protein>
<dbReference type="PANTHER" id="PTHR43394:SF1">
    <property type="entry name" value="ATP-BINDING CASSETTE SUB-FAMILY B MEMBER 10, MITOCHONDRIAL"/>
    <property type="match status" value="1"/>
</dbReference>
<feature type="compositionally biased region" description="Basic residues" evidence="1">
    <location>
        <begin position="16"/>
        <end position="36"/>
    </location>
</feature>
<evidence type="ECO:0000313" key="4">
    <source>
        <dbReference type="Proteomes" id="UP000487268"/>
    </source>
</evidence>
<dbReference type="Gene3D" id="3.30.360.10">
    <property type="entry name" value="Dihydrodipicolinate Reductase, domain 2"/>
    <property type="match status" value="1"/>
</dbReference>
<organism evidence="3 4">
    <name type="scientific">Actinomadura macrotermitis</name>
    <dbReference type="NCBI Taxonomy" id="2585200"/>
    <lineage>
        <taxon>Bacteria</taxon>
        <taxon>Bacillati</taxon>
        <taxon>Actinomycetota</taxon>
        <taxon>Actinomycetes</taxon>
        <taxon>Streptosporangiales</taxon>
        <taxon>Thermomonosporaceae</taxon>
        <taxon>Actinomadura</taxon>
    </lineage>
</organism>
<evidence type="ECO:0000259" key="2">
    <source>
        <dbReference type="Pfam" id="PF22725"/>
    </source>
</evidence>
<dbReference type="RefSeq" id="WP_194293321.1">
    <property type="nucleotide sequence ID" value="NZ_WEGH01000002.1"/>
</dbReference>
<accession>A0A7K0BWG2</accession>
<dbReference type="PANTHER" id="PTHR43394">
    <property type="entry name" value="ATP-DEPENDENT PERMEASE MDL1, MITOCHONDRIAL"/>
    <property type="match status" value="1"/>
</dbReference>
<dbReference type="SUPFAM" id="SSF52540">
    <property type="entry name" value="P-loop containing nucleoside triphosphate hydrolases"/>
    <property type="match status" value="1"/>
</dbReference>
<comment type="caution">
    <text evidence="3">The sequence shown here is derived from an EMBL/GenBank/DDBJ whole genome shotgun (WGS) entry which is preliminary data.</text>
</comment>
<name>A0A7K0BWG2_9ACTN</name>
<sequence>MTCHRRQECDGWRDRGRPHRLRLRHPRPHHHDHLAHRHDGSHLRPPPPSGRPYYALVRQARARLLDGTSGDLRLIHGAYLQDWLLEEGDDNRRVDTALGGASRAFGDIGSHWCDLARFVSGHAITAVSARMFRAHARRRRDPSRTSFSRASATGALVCVDTENTHHVQDALAPLLPGRTTIAITHRLETVRDIHVIFVLDEGRLVEQGTHDDLAARGGRYAALLADRARTPA</sequence>
<dbReference type="InterPro" id="IPR055170">
    <property type="entry name" value="GFO_IDH_MocA-like_dom"/>
</dbReference>
<dbReference type="AlphaFoldDB" id="A0A7K0BWG2"/>
<feature type="region of interest" description="Disordered" evidence="1">
    <location>
        <begin position="14"/>
        <end position="51"/>
    </location>
</feature>
<dbReference type="InterPro" id="IPR039421">
    <property type="entry name" value="Type_1_exporter"/>
</dbReference>
<dbReference type="GO" id="GO:0015421">
    <property type="term" value="F:ABC-type oligopeptide transporter activity"/>
    <property type="evidence" value="ECO:0007669"/>
    <property type="project" value="TreeGrafter"/>
</dbReference>
<feature type="domain" description="GFO/IDH/MocA-like oxidoreductase" evidence="2">
    <location>
        <begin position="57"/>
        <end position="146"/>
    </location>
</feature>
<gene>
    <name evidence="3" type="ORF">ACRB68_30870</name>
</gene>